<evidence type="ECO:0000256" key="2">
    <source>
        <dbReference type="RuleBase" id="RU362097"/>
    </source>
</evidence>
<keyword evidence="4" id="KW-1185">Reference proteome</keyword>
<comment type="similarity">
    <text evidence="1 2">Belongs to the outer membrane factor (OMF) (TC 1.B.17) family.</text>
</comment>
<dbReference type="SUPFAM" id="SSF56954">
    <property type="entry name" value="Outer membrane efflux proteins (OEP)"/>
    <property type="match status" value="1"/>
</dbReference>
<proteinExistence type="inferred from homology"/>
<accession>A0AA35UHY7</accession>
<dbReference type="PANTHER" id="PTHR30203:SF33">
    <property type="entry name" value="BLR4455 PROTEIN"/>
    <property type="match status" value="1"/>
</dbReference>
<dbReference type="PANTHER" id="PTHR30203">
    <property type="entry name" value="OUTER MEMBRANE CATION EFFLUX PROTEIN"/>
    <property type="match status" value="1"/>
</dbReference>
<dbReference type="EMBL" id="CATKSH010000006">
    <property type="protein sequence ID" value="CAI9120544.1"/>
    <property type="molecule type" value="Genomic_DNA"/>
</dbReference>
<keyword evidence="2" id="KW-0449">Lipoprotein</keyword>
<dbReference type="InterPro" id="IPR003423">
    <property type="entry name" value="OMP_efflux"/>
</dbReference>
<evidence type="ECO:0000313" key="3">
    <source>
        <dbReference type="EMBL" id="CAI9120544.1"/>
    </source>
</evidence>
<gene>
    <name evidence="3" type="ORF">LMG32879_001377</name>
</gene>
<name>A0AA35UHY7_9PROT</name>
<dbReference type="NCBIfam" id="TIGR01845">
    <property type="entry name" value="outer_NodT"/>
    <property type="match status" value="1"/>
</dbReference>
<dbReference type="GO" id="GO:0015562">
    <property type="term" value="F:efflux transmembrane transporter activity"/>
    <property type="evidence" value="ECO:0007669"/>
    <property type="project" value="InterPro"/>
</dbReference>
<dbReference type="GO" id="GO:0005886">
    <property type="term" value="C:plasma membrane"/>
    <property type="evidence" value="ECO:0007669"/>
    <property type="project" value="UniProtKB-SubCell"/>
</dbReference>
<keyword evidence="2" id="KW-0812">Transmembrane</keyword>
<organism evidence="3 4">
    <name type="scientific">Brytella acorum</name>
    <dbReference type="NCBI Taxonomy" id="2959299"/>
    <lineage>
        <taxon>Bacteria</taxon>
        <taxon>Pseudomonadati</taxon>
        <taxon>Pseudomonadota</taxon>
        <taxon>Alphaproteobacteria</taxon>
        <taxon>Acetobacterales</taxon>
        <taxon>Acetobacteraceae</taxon>
        <taxon>Brytella</taxon>
    </lineage>
</organism>
<dbReference type="RefSeq" id="WP_289840638.1">
    <property type="nucleotide sequence ID" value="NZ_CATKSH010000006.1"/>
</dbReference>
<dbReference type="Pfam" id="PF02321">
    <property type="entry name" value="OEP"/>
    <property type="match status" value="2"/>
</dbReference>
<dbReference type="InterPro" id="IPR010131">
    <property type="entry name" value="MdtP/NodT-like"/>
</dbReference>
<protein>
    <submittedName>
        <fullName evidence="3">Efflux transporter outer membrane subunit</fullName>
    </submittedName>
</protein>
<reference evidence="3" key="1">
    <citation type="submission" date="2023-03" db="EMBL/GenBank/DDBJ databases">
        <authorList>
            <person name="Cleenwerck I."/>
        </authorList>
    </citation>
    <scope>NUCLEOTIDE SEQUENCE</scope>
    <source>
        <strain evidence="3">LMG 32879</strain>
    </source>
</reference>
<dbReference type="Gene3D" id="2.20.200.10">
    <property type="entry name" value="Outer membrane efflux proteins (OEP)"/>
    <property type="match status" value="1"/>
</dbReference>
<keyword evidence="2" id="KW-1134">Transmembrane beta strand</keyword>
<comment type="subcellular location">
    <subcellularLocation>
        <location evidence="2">Cell membrane</location>
        <topology evidence="2">Lipid-anchor</topology>
    </subcellularLocation>
</comment>
<keyword evidence="2" id="KW-0564">Palmitate</keyword>
<keyword evidence="2" id="KW-0472">Membrane</keyword>
<evidence type="ECO:0000313" key="4">
    <source>
        <dbReference type="Proteomes" id="UP001176960"/>
    </source>
</evidence>
<sequence length="513" mass="56859">MTALPSFRPKHRAILLATLCTPMLSGCFMVGPHYHQPRPVISARFKEAPPPPAGWTVAQPQLAEIPKGKWWEIYHDPLLNQMEEQVAINNQNVKYYEAQYRHAHALVDSIRAQLFPTLSGTFSFSRNAVGAQTSSASSGSLVSYSRQVTQNTWNTGPNASWDLDLWGAIRRQIQQQVTATQATVAQLANMTLSYQATLATDYFELRYQDSLRKLYARNVSYYQHALEILENQAKAGVTDPATVLQQRYTLQNAQALETNAGVLRAQYEHAIAMLMGRAPADLSIPEGDLTLDLPPLPTTTPSTLLQRRPDIAQEERNMEGYNAEIGAKIAAFFPDVKLSASYGYSGNPLQELIQASTRFWSLGASSTETLFNGGARTAAVREARADYDSAVAQYRQTVLAAIQSVEDNFSTLRILRQQTAQQAEAVKSADEAVRVFMNQYLAGTVIYTSVITAEQNALSYEQSLLQLHEQAAVQHVALIQNLGGGWDVSELPSKNSLQTNNPFLPEFIQKTKE</sequence>
<comment type="caution">
    <text evidence="3">The sequence shown here is derived from an EMBL/GenBank/DDBJ whole genome shotgun (WGS) entry which is preliminary data.</text>
</comment>
<dbReference type="Proteomes" id="UP001176960">
    <property type="component" value="Unassembled WGS sequence"/>
</dbReference>
<evidence type="ECO:0000256" key="1">
    <source>
        <dbReference type="ARBA" id="ARBA00007613"/>
    </source>
</evidence>
<dbReference type="AlphaFoldDB" id="A0AA35UHY7"/>
<dbReference type="Gene3D" id="1.20.1600.10">
    <property type="entry name" value="Outer membrane efflux proteins (OEP)"/>
    <property type="match status" value="1"/>
</dbReference>